<dbReference type="EMBL" id="PDUG01000005">
    <property type="protein sequence ID" value="PIC29914.1"/>
    <property type="molecule type" value="Genomic_DNA"/>
</dbReference>
<protein>
    <submittedName>
        <fullName evidence="2">Uncharacterized protein</fullName>
    </submittedName>
</protein>
<keyword evidence="1" id="KW-0472">Membrane</keyword>
<evidence type="ECO:0000313" key="2">
    <source>
        <dbReference type="EMBL" id="PIC29914.1"/>
    </source>
</evidence>
<keyword evidence="1" id="KW-0812">Transmembrane</keyword>
<sequence>MRYFIRFAYCLFISKEVISVTEFVETLMNLDGKEFKMDWRVKPFDVTLVFPLIDRFYGVMKITHATFYFIYVMVIYSFVERNKQKILGREENSLGRWSENHSFLRYMSKTGQKKMNVEGAD</sequence>
<keyword evidence="1" id="KW-1133">Transmembrane helix</keyword>
<reference evidence="3" key="1">
    <citation type="submission" date="2017-10" db="EMBL/GenBank/DDBJ databases">
        <title>Rapid genome shrinkage in a self-fertile nematode reveals novel sperm competition proteins.</title>
        <authorList>
            <person name="Yin D."/>
            <person name="Schwarz E.M."/>
            <person name="Thomas C.G."/>
            <person name="Felde R.L."/>
            <person name="Korf I.F."/>
            <person name="Cutter A.D."/>
            <person name="Schartner C.M."/>
            <person name="Ralston E.J."/>
            <person name="Meyer B.J."/>
            <person name="Haag E.S."/>
        </authorList>
    </citation>
    <scope>NUCLEOTIDE SEQUENCE [LARGE SCALE GENOMIC DNA]</scope>
    <source>
        <strain evidence="3">JU1422</strain>
    </source>
</reference>
<feature type="transmembrane region" description="Helical" evidence="1">
    <location>
        <begin position="56"/>
        <end position="79"/>
    </location>
</feature>
<comment type="caution">
    <text evidence="2">The sequence shown here is derived from an EMBL/GenBank/DDBJ whole genome shotgun (WGS) entry which is preliminary data.</text>
</comment>
<organism evidence="2 3">
    <name type="scientific">Caenorhabditis nigoni</name>
    <dbReference type="NCBI Taxonomy" id="1611254"/>
    <lineage>
        <taxon>Eukaryota</taxon>
        <taxon>Metazoa</taxon>
        <taxon>Ecdysozoa</taxon>
        <taxon>Nematoda</taxon>
        <taxon>Chromadorea</taxon>
        <taxon>Rhabditida</taxon>
        <taxon>Rhabditina</taxon>
        <taxon>Rhabditomorpha</taxon>
        <taxon>Rhabditoidea</taxon>
        <taxon>Rhabditidae</taxon>
        <taxon>Peloderinae</taxon>
        <taxon>Caenorhabditis</taxon>
    </lineage>
</organism>
<gene>
    <name evidence="2" type="primary">Cnig_chr_V.g21334</name>
    <name evidence="2" type="ORF">B9Z55_021334</name>
</gene>
<dbReference type="OrthoDB" id="10664460at2759"/>
<accession>A0A2G5TRN1</accession>
<evidence type="ECO:0000256" key="1">
    <source>
        <dbReference type="SAM" id="Phobius"/>
    </source>
</evidence>
<proteinExistence type="predicted"/>
<name>A0A2G5TRN1_9PELO</name>
<dbReference type="AlphaFoldDB" id="A0A2G5TRN1"/>
<evidence type="ECO:0000313" key="3">
    <source>
        <dbReference type="Proteomes" id="UP000230233"/>
    </source>
</evidence>
<dbReference type="Pfam" id="PF10325">
    <property type="entry name" value="7TM_GPCR_Srz"/>
    <property type="match status" value="1"/>
</dbReference>
<keyword evidence="3" id="KW-1185">Reference proteome</keyword>
<dbReference type="InterPro" id="IPR018817">
    <property type="entry name" value="7TM_GPCR_serpentine_rcpt_Srz"/>
</dbReference>
<dbReference type="Proteomes" id="UP000230233">
    <property type="component" value="Chromosome V"/>
</dbReference>